<dbReference type="CDD" id="cd01143">
    <property type="entry name" value="YvrC"/>
    <property type="match status" value="1"/>
</dbReference>
<evidence type="ECO:0000256" key="2">
    <source>
        <dbReference type="ARBA" id="ARBA00022729"/>
    </source>
</evidence>
<dbReference type="AlphaFoldDB" id="A0A4S4BX40"/>
<dbReference type="InterPro" id="IPR002491">
    <property type="entry name" value="ABC_transptr_periplasmic_BD"/>
</dbReference>
<dbReference type="GO" id="GO:0071281">
    <property type="term" value="P:cellular response to iron ion"/>
    <property type="evidence" value="ECO:0007669"/>
    <property type="project" value="TreeGrafter"/>
</dbReference>
<keyword evidence="3" id="KW-0175">Coiled coil</keyword>
<dbReference type="PROSITE" id="PS50983">
    <property type="entry name" value="FE_B12_PBP"/>
    <property type="match status" value="1"/>
</dbReference>
<proteinExistence type="inferred from homology"/>
<evidence type="ECO:0000256" key="4">
    <source>
        <dbReference type="SAM" id="SignalP"/>
    </source>
</evidence>
<dbReference type="InterPro" id="IPR054828">
    <property type="entry name" value="Vit_B12_bind_prot"/>
</dbReference>
<name>A0A4S4BX40_9BACI</name>
<evidence type="ECO:0000313" key="5">
    <source>
        <dbReference type="EMBL" id="THF79777.1"/>
    </source>
</evidence>
<feature type="chain" id="PRO_5039192997" evidence="4">
    <location>
        <begin position="25"/>
        <end position="330"/>
    </location>
</feature>
<dbReference type="EMBL" id="SSNT01000008">
    <property type="protein sequence ID" value="THF79777.1"/>
    <property type="molecule type" value="Genomic_DNA"/>
</dbReference>
<dbReference type="RefSeq" id="WP_136354239.1">
    <property type="nucleotide sequence ID" value="NZ_CP046266.1"/>
</dbReference>
<dbReference type="OrthoDB" id="9816357at2"/>
<sequence length="330" mass="36468">MTSLKRKSLFFVIMLALTMIFTIGCGNVEDKADKTETAKESTELNNEKKESAFPVTVTDGTGKEVTIESEPQTIVSVIPSNTEITFALGQGDKLIGVDNYSNYPAEAEKIEKIGDQQLNVEKILALQPDLALVTDFQHENNPDILKQFKDAGIEVIVIGSAESFENVYNSISLIGTVTGAKDEADRIVKDMKDRLAEIQEKAKAVTKKKKVWVEVSPAPDIFTTGQNTFLHEMLESINAINTAGEQTGWVKMTEEEIVTLNPDVIITTYGYYIEKPADQVLSRSGWGEMPAIKNEQVFDVNNDTVTRPGPRLIDGVETLAKLIYPEIFGK</sequence>
<feature type="coiled-coil region" evidence="3">
    <location>
        <begin position="181"/>
        <end position="208"/>
    </location>
</feature>
<comment type="caution">
    <text evidence="5">The sequence shown here is derived from an EMBL/GenBank/DDBJ whole genome shotgun (WGS) entry which is preliminary data.</text>
</comment>
<protein>
    <submittedName>
        <fullName evidence="5">ABC transporter substrate-binding protein</fullName>
    </submittedName>
</protein>
<evidence type="ECO:0000313" key="6">
    <source>
        <dbReference type="Proteomes" id="UP000310334"/>
    </source>
</evidence>
<dbReference type="Gene3D" id="3.40.50.1980">
    <property type="entry name" value="Nitrogenase molybdenum iron protein domain"/>
    <property type="match status" value="2"/>
</dbReference>
<dbReference type="PANTHER" id="PTHR30535">
    <property type="entry name" value="VITAMIN B12-BINDING PROTEIN"/>
    <property type="match status" value="1"/>
</dbReference>
<dbReference type="InterPro" id="IPR050902">
    <property type="entry name" value="ABC_Transporter_SBP"/>
</dbReference>
<reference evidence="5 6" key="1">
    <citation type="submission" date="2019-04" db="EMBL/GenBank/DDBJ databases">
        <title>Bacillus sediminilitoris sp. nov., isolated from a tidal flat sediment on the East China Sea.</title>
        <authorList>
            <person name="Wei Y."/>
            <person name="Mao H."/>
            <person name="Fang J."/>
        </authorList>
    </citation>
    <scope>NUCLEOTIDE SEQUENCE [LARGE SCALE GENOMIC DNA]</scope>
    <source>
        <strain evidence="5 6">DSL-17</strain>
    </source>
</reference>
<organism evidence="5 6">
    <name type="scientific">Metabacillus sediminilitoris</name>
    <dbReference type="NCBI Taxonomy" id="2567941"/>
    <lineage>
        <taxon>Bacteria</taxon>
        <taxon>Bacillati</taxon>
        <taxon>Bacillota</taxon>
        <taxon>Bacilli</taxon>
        <taxon>Bacillales</taxon>
        <taxon>Bacillaceae</taxon>
        <taxon>Metabacillus</taxon>
    </lineage>
</organism>
<dbReference type="SUPFAM" id="SSF53807">
    <property type="entry name" value="Helical backbone' metal receptor"/>
    <property type="match status" value="1"/>
</dbReference>
<gene>
    <name evidence="5" type="ORF">E6W99_12320</name>
</gene>
<keyword evidence="6" id="KW-1185">Reference proteome</keyword>
<dbReference type="Proteomes" id="UP000310334">
    <property type="component" value="Unassembled WGS sequence"/>
</dbReference>
<comment type="similarity">
    <text evidence="1">Belongs to the bacterial solute-binding protein 8 family.</text>
</comment>
<feature type="signal peptide" evidence="4">
    <location>
        <begin position="1"/>
        <end position="24"/>
    </location>
</feature>
<dbReference type="PANTHER" id="PTHR30535:SF34">
    <property type="entry name" value="MOLYBDATE-BINDING PROTEIN MOLA"/>
    <property type="match status" value="1"/>
</dbReference>
<evidence type="ECO:0000256" key="3">
    <source>
        <dbReference type="SAM" id="Coils"/>
    </source>
</evidence>
<dbReference type="PROSITE" id="PS51257">
    <property type="entry name" value="PROKAR_LIPOPROTEIN"/>
    <property type="match status" value="1"/>
</dbReference>
<accession>A0A4S4BX40</accession>
<keyword evidence="2 4" id="KW-0732">Signal</keyword>
<evidence type="ECO:0000256" key="1">
    <source>
        <dbReference type="ARBA" id="ARBA00008814"/>
    </source>
</evidence>
<dbReference type="Pfam" id="PF01497">
    <property type="entry name" value="Peripla_BP_2"/>
    <property type="match status" value="1"/>
</dbReference>
<dbReference type="NCBIfam" id="NF038402">
    <property type="entry name" value="TroA_like"/>
    <property type="match status" value="1"/>
</dbReference>